<protein>
    <recommendedName>
        <fullName evidence="4">Outer membrane protein beta-barrel domain-containing protein</fullName>
    </recommendedName>
</protein>
<evidence type="ECO:0000313" key="3">
    <source>
        <dbReference type="Proteomes" id="UP001139000"/>
    </source>
</evidence>
<dbReference type="RefSeq" id="WP_234654620.1">
    <property type="nucleotide sequence ID" value="NZ_CP094997.1"/>
</dbReference>
<feature type="signal peptide" evidence="1">
    <location>
        <begin position="1"/>
        <end position="19"/>
    </location>
</feature>
<gene>
    <name evidence="2" type="ORF">LXM26_07655</name>
</gene>
<comment type="caution">
    <text evidence="2">The sequence shown here is derived from an EMBL/GenBank/DDBJ whole genome shotgun (WGS) entry which is preliminary data.</text>
</comment>
<name>A0A9X1TKM5_9BACT</name>
<feature type="chain" id="PRO_5040969947" description="Outer membrane protein beta-barrel domain-containing protein" evidence="1">
    <location>
        <begin position="20"/>
        <end position="222"/>
    </location>
</feature>
<proteinExistence type="predicted"/>
<dbReference type="EMBL" id="JAJTTC010000001">
    <property type="protein sequence ID" value="MCF0061363.1"/>
    <property type="molecule type" value="Genomic_DNA"/>
</dbReference>
<keyword evidence="3" id="KW-1185">Reference proteome</keyword>
<sequence length="222" mass="24345">MKKIYSLILFVSCYTTCLAQVEGKVEITKAQATALGNVKNKGIKFGVSLGFNQSFKKLFDARISPIDTTLDLQNTSNTSFLLSSTLSFPVLKGYLGGSYYRKLDANGIPVGNPYYVPRGLSIIATINLATFNSALGGAGLFNQKLDGGLGIGYTFGDNVQIAATYEMLSFRQPRDYLLNYEGKKIIVNRSPLTSLQPDNNDFFGDKYYPSVSLKVIYTLTSE</sequence>
<reference evidence="2" key="1">
    <citation type="submission" date="2021-12" db="EMBL/GenBank/DDBJ databases">
        <title>Novel species in genus Dyadobacter.</title>
        <authorList>
            <person name="Ma C."/>
        </authorList>
    </citation>
    <scope>NUCLEOTIDE SEQUENCE</scope>
    <source>
        <strain evidence="2">LJ419</strain>
    </source>
</reference>
<accession>A0A9X1TKM5</accession>
<evidence type="ECO:0008006" key="4">
    <source>
        <dbReference type="Google" id="ProtNLM"/>
    </source>
</evidence>
<evidence type="ECO:0000256" key="1">
    <source>
        <dbReference type="SAM" id="SignalP"/>
    </source>
</evidence>
<dbReference type="Proteomes" id="UP001139000">
    <property type="component" value="Unassembled WGS sequence"/>
</dbReference>
<organism evidence="2 3">
    <name type="scientific">Dyadobacter chenwenxiniae</name>
    <dbReference type="NCBI Taxonomy" id="2906456"/>
    <lineage>
        <taxon>Bacteria</taxon>
        <taxon>Pseudomonadati</taxon>
        <taxon>Bacteroidota</taxon>
        <taxon>Cytophagia</taxon>
        <taxon>Cytophagales</taxon>
        <taxon>Spirosomataceae</taxon>
        <taxon>Dyadobacter</taxon>
    </lineage>
</organism>
<evidence type="ECO:0000313" key="2">
    <source>
        <dbReference type="EMBL" id="MCF0061363.1"/>
    </source>
</evidence>
<keyword evidence="1" id="KW-0732">Signal</keyword>
<dbReference type="AlphaFoldDB" id="A0A9X1TKM5"/>